<accession>A0ABV0T353</accession>
<evidence type="ECO:0000313" key="3">
    <source>
        <dbReference type="Proteomes" id="UP001482620"/>
    </source>
</evidence>
<proteinExistence type="predicted"/>
<name>A0ABV0T353_9TELE</name>
<comment type="caution">
    <text evidence="2">The sequence shown here is derived from an EMBL/GenBank/DDBJ whole genome shotgun (WGS) entry which is preliminary data.</text>
</comment>
<dbReference type="Proteomes" id="UP001482620">
    <property type="component" value="Unassembled WGS sequence"/>
</dbReference>
<evidence type="ECO:0000313" key="2">
    <source>
        <dbReference type="EMBL" id="MEQ2226781.1"/>
    </source>
</evidence>
<reference evidence="2 3" key="1">
    <citation type="submission" date="2021-06" db="EMBL/GenBank/DDBJ databases">
        <authorList>
            <person name="Palmer J.M."/>
        </authorList>
    </citation>
    <scope>NUCLEOTIDE SEQUENCE [LARGE SCALE GENOMIC DNA]</scope>
    <source>
        <strain evidence="3">if_2019</strain>
        <tissue evidence="2">Muscle</tissue>
    </source>
</reference>
<evidence type="ECO:0008006" key="4">
    <source>
        <dbReference type="Google" id="ProtNLM"/>
    </source>
</evidence>
<keyword evidence="1" id="KW-0732">Signal</keyword>
<feature type="signal peptide" evidence="1">
    <location>
        <begin position="1"/>
        <end position="20"/>
    </location>
</feature>
<protein>
    <recommendedName>
        <fullName evidence="4">Secreted protein</fullName>
    </recommendedName>
</protein>
<evidence type="ECO:0000256" key="1">
    <source>
        <dbReference type="SAM" id="SignalP"/>
    </source>
</evidence>
<dbReference type="EMBL" id="JAHRIQ010016267">
    <property type="protein sequence ID" value="MEQ2226781.1"/>
    <property type="molecule type" value="Genomic_DNA"/>
</dbReference>
<sequence length="99" mass="10737">MVWLIVVCTCLCQAGHNSQSSLLLAATSLVSEGTKCVQVVHLDADLCVLLGDACTPIQRTLRDAHLEHKCLSSPPLQTWLKAIMTVSELAFFVDDLEAV</sequence>
<gene>
    <name evidence="2" type="ORF">ILYODFUR_030890</name>
</gene>
<organism evidence="2 3">
    <name type="scientific">Ilyodon furcidens</name>
    <name type="common">goldbreast splitfin</name>
    <dbReference type="NCBI Taxonomy" id="33524"/>
    <lineage>
        <taxon>Eukaryota</taxon>
        <taxon>Metazoa</taxon>
        <taxon>Chordata</taxon>
        <taxon>Craniata</taxon>
        <taxon>Vertebrata</taxon>
        <taxon>Euteleostomi</taxon>
        <taxon>Actinopterygii</taxon>
        <taxon>Neopterygii</taxon>
        <taxon>Teleostei</taxon>
        <taxon>Neoteleostei</taxon>
        <taxon>Acanthomorphata</taxon>
        <taxon>Ovalentaria</taxon>
        <taxon>Atherinomorphae</taxon>
        <taxon>Cyprinodontiformes</taxon>
        <taxon>Goodeidae</taxon>
        <taxon>Ilyodon</taxon>
    </lineage>
</organism>
<keyword evidence="3" id="KW-1185">Reference proteome</keyword>
<feature type="chain" id="PRO_5045256176" description="Secreted protein" evidence="1">
    <location>
        <begin position="21"/>
        <end position="99"/>
    </location>
</feature>